<evidence type="ECO:0000313" key="10">
    <source>
        <dbReference type="Proteomes" id="UP000321363"/>
    </source>
</evidence>
<dbReference type="PROSITE" id="PS50885">
    <property type="entry name" value="HAMP"/>
    <property type="match status" value="1"/>
</dbReference>
<dbReference type="AlphaFoldDB" id="A0A5C6W483"/>
<keyword evidence="7" id="KW-1133">Transmembrane helix</keyword>
<evidence type="ECO:0000313" key="9">
    <source>
        <dbReference type="EMBL" id="TXC90683.1"/>
    </source>
</evidence>
<keyword evidence="7" id="KW-0812">Transmembrane</keyword>
<dbReference type="Pfam" id="PF02518">
    <property type="entry name" value="HATPase_c"/>
    <property type="match status" value="1"/>
</dbReference>
<dbReference type="Proteomes" id="UP000321363">
    <property type="component" value="Unassembled WGS sequence"/>
</dbReference>
<dbReference type="SUPFAM" id="SSF158472">
    <property type="entry name" value="HAMP domain-like"/>
    <property type="match status" value="1"/>
</dbReference>
<dbReference type="InterPro" id="IPR050640">
    <property type="entry name" value="Bact_2-comp_sensor_kinase"/>
</dbReference>
<keyword evidence="3" id="KW-0597">Phosphoprotein</keyword>
<feature type="transmembrane region" description="Helical" evidence="7">
    <location>
        <begin position="17"/>
        <end position="36"/>
    </location>
</feature>
<dbReference type="CDD" id="cd06225">
    <property type="entry name" value="HAMP"/>
    <property type="match status" value="1"/>
</dbReference>
<dbReference type="EMBL" id="VOQF01000006">
    <property type="protein sequence ID" value="TXC90683.1"/>
    <property type="molecule type" value="Genomic_DNA"/>
</dbReference>
<comment type="caution">
    <text evidence="9">The sequence shown here is derived from an EMBL/GenBank/DDBJ whole genome shotgun (WGS) entry which is preliminary data.</text>
</comment>
<name>A0A5C6W483_9BACI</name>
<evidence type="ECO:0000256" key="1">
    <source>
        <dbReference type="ARBA" id="ARBA00004651"/>
    </source>
</evidence>
<dbReference type="Pfam" id="PF00672">
    <property type="entry name" value="HAMP"/>
    <property type="match status" value="1"/>
</dbReference>
<dbReference type="OrthoDB" id="9776552at2"/>
<organism evidence="9 10">
    <name type="scientific">Metabacillus litoralis</name>
    <dbReference type="NCBI Taxonomy" id="152268"/>
    <lineage>
        <taxon>Bacteria</taxon>
        <taxon>Bacillati</taxon>
        <taxon>Bacillota</taxon>
        <taxon>Bacilli</taxon>
        <taxon>Bacillales</taxon>
        <taxon>Bacillaceae</taxon>
        <taxon>Metabacillus</taxon>
    </lineage>
</organism>
<evidence type="ECO:0000259" key="8">
    <source>
        <dbReference type="PROSITE" id="PS50885"/>
    </source>
</evidence>
<protein>
    <submittedName>
        <fullName evidence="9">Sensor histidine kinase</fullName>
    </submittedName>
</protein>
<dbReference type="Pfam" id="PF06580">
    <property type="entry name" value="His_kinase"/>
    <property type="match status" value="1"/>
</dbReference>
<evidence type="ECO:0000256" key="5">
    <source>
        <dbReference type="ARBA" id="ARBA00022777"/>
    </source>
</evidence>
<evidence type="ECO:0000256" key="7">
    <source>
        <dbReference type="SAM" id="Phobius"/>
    </source>
</evidence>
<dbReference type="Gene3D" id="3.30.565.10">
    <property type="entry name" value="Histidine kinase-like ATPase, C-terminal domain"/>
    <property type="match status" value="1"/>
</dbReference>
<keyword evidence="5 9" id="KW-0418">Kinase</keyword>
<feature type="domain" description="HAMP" evidence="8">
    <location>
        <begin position="316"/>
        <end position="368"/>
    </location>
</feature>
<gene>
    <name evidence="9" type="ORF">FS935_12285</name>
</gene>
<keyword evidence="10" id="KW-1185">Reference proteome</keyword>
<dbReference type="GO" id="GO:0005886">
    <property type="term" value="C:plasma membrane"/>
    <property type="evidence" value="ECO:0007669"/>
    <property type="project" value="UniProtKB-SubCell"/>
</dbReference>
<dbReference type="InterPro" id="IPR003594">
    <property type="entry name" value="HATPase_dom"/>
</dbReference>
<dbReference type="RefSeq" id="WP_146948888.1">
    <property type="nucleotide sequence ID" value="NZ_VOQF01000006.1"/>
</dbReference>
<keyword evidence="6 7" id="KW-0472">Membrane</keyword>
<sequence>MNRLKNYFNNMKLHSKLVFSFVIAVIIPLLIVGTFLTHELRSNALTDAKEQVSSDLERVKKRTAETLEKAIYVSNNLTLDTELKEILNTEYKTIQEVVSTYNSYHKFEEYLETFSEISNIRVYTKNETMLNNWRFIPETFIEDKFWYHSSQKTNGLIGWYYIQDETKYNKKYLSLVRNINYTDYKLNALLVINVNNNHLYDMLSQERTPVMIIDDNNYIAVSNRSEFIGKKLNEVVNIDLPPNEWSGSITGMVDGEESEVLVDILLPEISSNKLRFVSVIPQKVIMEDANKFLGLGLIVIVISLVIAILLISFFSKLLSKRILKLGEQIDIVSEGNLNVYIQVDGEDEIGLLSYQLNYMVKNIKELIDEVDKAHRRNNILEKRQQEIKLKMMASQINPHFLFNALESIRMKAHMKGEREIAGVVKLLGKLMRKSISVTGEMVTLQSEIELVTCYLEIQKFRYGDRLSYSLTIDPLSEGIYIHPLIIQPLVENSVLHGLEDKSLEGRVEIITKVIDDELHVCVSDNGNGIAEEKLQSINNALENIEDNRANRIGLVNVHQRLILTFGKRSGLTIKSQPNIGTEVAFVIPVRGREHV</sequence>
<dbReference type="InterPro" id="IPR036890">
    <property type="entry name" value="HATPase_C_sf"/>
</dbReference>
<proteinExistence type="predicted"/>
<dbReference type="GO" id="GO:0000155">
    <property type="term" value="F:phosphorelay sensor kinase activity"/>
    <property type="evidence" value="ECO:0007669"/>
    <property type="project" value="InterPro"/>
</dbReference>
<accession>A0A5C6W483</accession>
<evidence type="ECO:0000256" key="2">
    <source>
        <dbReference type="ARBA" id="ARBA00022475"/>
    </source>
</evidence>
<dbReference type="InterPro" id="IPR003660">
    <property type="entry name" value="HAMP_dom"/>
</dbReference>
<dbReference type="PANTHER" id="PTHR34220:SF7">
    <property type="entry name" value="SENSOR HISTIDINE KINASE YPDA"/>
    <property type="match status" value="1"/>
</dbReference>
<evidence type="ECO:0000256" key="6">
    <source>
        <dbReference type="ARBA" id="ARBA00023136"/>
    </source>
</evidence>
<feature type="transmembrane region" description="Helical" evidence="7">
    <location>
        <begin position="292"/>
        <end position="314"/>
    </location>
</feature>
<dbReference type="Gene3D" id="6.10.340.10">
    <property type="match status" value="1"/>
</dbReference>
<keyword evidence="2" id="KW-1003">Cell membrane</keyword>
<dbReference type="InterPro" id="IPR010559">
    <property type="entry name" value="Sig_transdc_His_kin_internal"/>
</dbReference>
<dbReference type="SMART" id="SM00304">
    <property type="entry name" value="HAMP"/>
    <property type="match status" value="1"/>
</dbReference>
<comment type="subcellular location">
    <subcellularLocation>
        <location evidence="1">Cell membrane</location>
        <topology evidence="1">Multi-pass membrane protein</topology>
    </subcellularLocation>
</comment>
<dbReference type="PANTHER" id="PTHR34220">
    <property type="entry name" value="SENSOR HISTIDINE KINASE YPDA"/>
    <property type="match status" value="1"/>
</dbReference>
<dbReference type="SUPFAM" id="SSF55874">
    <property type="entry name" value="ATPase domain of HSP90 chaperone/DNA topoisomerase II/histidine kinase"/>
    <property type="match status" value="1"/>
</dbReference>
<keyword evidence="4" id="KW-0808">Transferase</keyword>
<evidence type="ECO:0000256" key="3">
    <source>
        <dbReference type="ARBA" id="ARBA00022553"/>
    </source>
</evidence>
<reference evidence="9 10" key="1">
    <citation type="journal article" date="2005" name="Int. J. Syst. Evol. Microbiol.">
        <title>Bacillus litoralis sp. nov., isolated from a tidal flat of the Yellow Sea in Korea.</title>
        <authorList>
            <person name="Yoon J.H."/>
            <person name="Oh T.K."/>
        </authorList>
    </citation>
    <scope>NUCLEOTIDE SEQUENCE [LARGE SCALE GENOMIC DNA]</scope>
    <source>
        <strain evidence="9 10">SW-211</strain>
    </source>
</reference>
<evidence type="ECO:0000256" key="4">
    <source>
        <dbReference type="ARBA" id="ARBA00022679"/>
    </source>
</evidence>